<name>A0AAV1YSI8_9ARAC</name>
<evidence type="ECO:0000313" key="2">
    <source>
        <dbReference type="Proteomes" id="UP001497382"/>
    </source>
</evidence>
<dbReference type="InterPro" id="IPR021463">
    <property type="entry name" value="Methyltransf_34"/>
</dbReference>
<comment type="caution">
    <text evidence="1">The sequence shown here is derived from an EMBL/GenBank/DDBJ whole genome shotgun (WGS) entry which is preliminary data.</text>
</comment>
<protein>
    <submittedName>
        <fullName evidence="1">Uncharacterized protein</fullName>
    </submittedName>
</protein>
<dbReference type="AlphaFoldDB" id="A0AAV1YSI8"/>
<evidence type="ECO:0000313" key="1">
    <source>
        <dbReference type="EMBL" id="CAL1261861.1"/>
    </source>
</evidence>
<gene>
    <name evidence="1" type="ORF">LARSCL_LOCUS661</name>
</gene>
<dbReference type="Pfam" id="PF11312">
    <property type="entry name" value="Methyltransf_34"/>
    <property type="match status" value="1"/>
</dbReference>
<proteinExistence type="predicted"/>
<dbReference type="Proteomes" id="UP001497382">
    <property type="component" value="Unassembled WGS sequence"/>
</dbReference>
<dbReference type="EMBL" id="CAXIEN010000004">
    <property type="protein sequence ID" value="CAL1261861.1"/>
    <property type="molecule type" value="Genomic_DNA"/>
</dbReference>
<sequence length="301" mass="34791">MENFQEVLIPRRREEGIFFNLFDKVLTLMMHGRANQEDIENAIEEIPGLFRGGAENACEAGNFQTYEEELGYFYWSSPVAAGVARKRTLVALEECETFRSCFREPSLKVVSVGAGTGSDLVGLFSAIHEYFEQSEPQSIFHEMELLLMDRNARWEPFFRNIERSLRNPDIDFGHASRLMRNRNITTAFIHVDLRELSDDDERELGNAQIVWMKGIMAIQPNNRHRRSIVNNIVSSMSLGALLVVLDSPSYEEYVIENDSLERIFGTEIDTYDIGLFPGSHSRFHYCRRTNQELSIFRKIEE</sequence>
<keyword evidence="2" id="KW-1185">Reference proteome</keyword>
<reference evidence="1 2" key="1">
    <citation type="submission" date="2024-04" db="EMBL/GenBank/DDBJ databases">
        <authorList>
            <person name="Rising A."/>
            <person name="Reimegard J."/>
            <person name="Sonavane S."/>
            <person name="Akerstrom W."/>
            <person name="Nylinder S."/>
            <person name="Hedman E."/>
            <person name="Kallberg Y."/>
        </authorList>
    </citation>
    <scope>NUCLEOTIDE SEQUENCE [LARGE SCALE GENOMIC DNA]</scope>
</reference>
<accession>A0AAV1YSI8</accession>
<organism evidence="1 2">
    <name type="scientific">Larinioides sclopetarius</name>
    <dbReference type="NCBI Taxonomy" id="280406"/>
    <lineage>
        <taxon>Eukaryota</taxon>
        <taxon>Metazoa</taxon>
        <taxon>Ecdysozoa</taxon>
        <taxon>Arthropoda</taxon>
        <taxon>Chelicerata</taxon>
        <taxon>Arachnida</taxon>
        <taxon>Araneae</taxon>
        <taxon>Araneomorphae</taxon>
        <taxon>Entelegynae</taxon>
        <taxon>Araneoidea</taxon>
        <taxon>Araneidae</taxon>
        <taxon>Larinioides</taxon>
    </lineage>
</organism>